<organism evidence="1 2">
    <name type="scientific">Flavonifractor plautii</name>
    <name type="common">Fusobacterium plautii</name>
    <dbReference type="NCBI Taxonomy" id="292800"/>
    <lineage>
        <taxon>Bacteria</taxon>
        <taxon>Bacillati</taxon>
        <taxon>Bacillota</taxon>
        <taxon>Clostridia</taxon>
        <taxon>Eubacteriales</taxon>
        <taxon>Oscillospiraceae</taxon>
        <taxon>Flavonifractor</taxon>
    </lineage>
</organism>
<evidence type="ECO:0000313" key="1">
    <source>
        <dbReference type="EMBL" id="CUP76853.1"/>
    </source>
</evidence>
<accession>A0A174QU95</accession>
<gene>
    <name evidence="1" type="ORF">ERS852411_03563</name>
</gene>
<protein>
    <submittedName>
        <fullName evidence="1">Uncharacterized protein</fullName>
    </submittedName>
</protein>
<reference evidence="1 2" key="1">
    <citation type="submission" date="2015-09" db="EMBL/GenBank/DDBJ databases">
        <authorList>
            <consortium name="Pathogen Informatics"/>
        </authorList>
    </citation>
    <scope>NUCLEOTIDE SEQUENCE [LARGE SCALE GENOMIC DNA]</scope>
    <source>
        <strain evidence="1 2">2789STDY5608854</strain>
    </source>
</reference>
<name>A0A174QU95_FLAPL</name>
<evidence type="ECO:0000313" key="2">
    <source>
        <dbReference type="Proteomes" id="UP000095746"/>
    </source>
</evidence>
<dbReference type="AlphaFoldDB" id="A0A174QU95"/>
<dbReference type="EMBL" id="CYZT01000489">
    <property type="protein sequence ID" value="CUP76853.1"/>
    <property type="molecule type" value="Genomic_DNA"/>
</dbReference>
<dbReference type="Proteomes" id="UP000095746">
    <property type="component" value="Unassembled WGS sequence"/>
</dbReference>
<sequence>MSRAVVEGTKRGVRIYPTCFSSARLRQMSSSVSAREASVSSRRLSGALRSMFTLPMRADSPARSVSSISRQAASLWMVAKAEKRRVPLAHIRLRNRFHAASAKSASP</sequence>
<proteinExistence type="predicted"/>